<protein>
    <submittedName>
        <fullName evidence="1">Uncharacterized protein</fullName>
    </submittedName>
</protein>
<accession>A0A4D4J6M7</accession>
<comment type="caution">
    <text evidence="1">The sequence shown here is derived from an EMBL/GenBank/DDBJ whole genome shotgun (WGS) entry which is preliminary data.</text>
</comment>
<organism evidence="1 2">
    <name type="scientific">Gandjariella thermophila</name>
    <dbReference type="NCBI Taxonomy" id="1931992"/>
    <lineage>
        <taxon>Bacteria</taxon>
        <taxon>Bacillati</taxon>
        <taxon>Actinomycetota</taxon>
        <taxon>Actinomycetes</taxon>
        <taxon>Pseudonocardiales</taxon>
        <taxon>Pseudonocardiaceae</taxon>
        <taxon>Gandjariella</taxon>
    </lineage>
</organism>
<gene>
    <name evidence="1" type="ORF">GTS_18420</name>
</gene>
<dbReference type="AlphaFoldDB" id="A0A4D4J6M7"/>
<dbReference type="EMBL" id="BJFL01000006">
    <property type="protein sequence ID" value="GDY30209.1"/>
    <property type="molecule type" value="Genomic_DNA"/>
</dbReference>
<dbReference type="Proteomes" id="UP000298860">
    <property type="component" value="Unassembled WGS sequence"/>
</dbReference>
<sequence length="53" mass="5876">MAFEDYVEVIGVEGNFRMSLQSSEMVPVVFSEAPLIRARVLWVDEVVSGPCAD</sequence>
<reference evidence="2" key="1">
    <citation type="submission" date="2019-04" db="EMBL/GenBank/DDBJ databases">
        <title>Draft genome sequence of Pseudonocardiaceae bacterium SL3-2-4.</title>
        <authorList>
            <person name="Ningsih F."/>
            <person name="Yokota A."/>
            <person name="Sakai Y."/>
            <person name="Nanatani K."/>
            <person name="Yabe S."/>
            <person name="Oetari A."/>
            <person name="Sjamsuridzal W."/>
        </authorList>
    </citation>
    <scope>NUCLEOTIDE SEQUENCE [LARGE SCALE GENOMIC DNA]</scope>
    <source>
        <strain evidence="2">SL3-2-4</strain>
    </source>
</reference>
<evidence type="ECO:0000313" key="2">
    <source>
        <dbReference type="Proteomes" id="UP000298860"/>
    </source>
</evidence>
<evidence type="ECO:0000313" key="1">
    <source>
        <dbReference type="EMBL" id="GDY30209.1"/>
    </source>
</evidence>
<dbReference type="RefSeq" id="WP_225978239.1">
    <property type="nucleotide sequence ID" value="NZ_BJFL01000006.1"/>
</dbReference>
<keyword evidence="2" id="KW-1185">Reference proteome</keyword>
<name>A0A4D4J6M7_9PSEU</name>
<proteinExistence type="predicted"/>